<dbReference type="EMBL" id="JAWXXV010000001">
    <property type="protein sequence ID" value="MDX5984709.1"/>
    <property type="molecule type" value="Genomic_DNA"/>
</dbReference>
<reference evidence="1 2" key="1">
    <citation type="submission" date="2023-11" db="EMBL/GenBank/DDBJ databases">
        <title>MicrobeMod: A computational toolkit for identifying prokaryotic methylation and restriction-modification with nanopore sequencing.</title>
        <authorList>
            <person name="Crits-Christoph A."/>
            <person name="Kang S.C."/>
            <person name="Lee H."/>
            <person name="Ostrov N."/>
        </authorList>
    </citation>
    <scope>NUCLEOTIDE SEQUENCE [LARGE SCALE GENOMIC DNA]</scope>
    <source>
        <strain evidence="1 2">ATCC 14820</strain>
    </source>
</reference>
<name>A0ABU4PL62_9SPHN</name>
<evidence type="ECO:0000313" key="2">
    <source>
        <dbReference type="Proteomes" id="UP001279660"/>
    </source>
</evidence>
<proteinExistence type="predicted"/>
<dbReference type="RefSeq" id="WP_010402983.1">
    <property type="nucleotide sequence ID" value="NZ_JAWXXV010000001.1"/>
</dbReference>
<dbReference type="Proteomes" id="UP001279660">
    <property type="component" value="Unassembled WGS sequence"/>
</dbReference>
<protein>
    <submittedName>
        <fullName evidence="1">Uncharacterized protein</fullName>
    </submittedName>
</protein>
<gene>
    <name evidence="1" type="ORF">SIL82_10580</name>
</gene>
<accession>A0ABU4PL62</accession>
<comment type="caution">
    <text evidence="1">The sequence shown here is derived from an EMBL/GenBank/DDBJ whole genome shotgun (WGS) entry which is preliminary data.</text>
</comment>
<organism evidence="1 2">
    <name type="scientific">Sphingomonas echinoides</name>
    <dbReference type="NCBI Taxonomy" id="59803"/>
    <lineage>
        <taxon>Bacteria</taxon>
        <taxon>Pseudomonadati</taxon>
        <taxon>Pseudomonadota</taxon>
        <taxon>Alphaproteobacteria</taxon>
        <taxon>Sphingomonadales</taxon>
        <taxon>Sphingomonadaceae</taxon>
        <taxon>Sphingomonas</taxon>
    </lineage>
</organism>
<sequence>MKILLASGLLDPTPGAQLALIDGSAGGDGAFGLAQTGQLVKANIDKRTAKAIGTSCDAQWSAALKAARPRKRFLGLF</sequence>
<keyword evidence="2" id="KW-1185">Reference proteome</keyword>
<evidence type="ECO:0000313" key="1">
    <source>
        <dbReference type="EMBL" id="MDX5984709.1"/>
    </source>
</evidence>